<reference evidence="1 2" key="1">
    <citation type="submission" date="2021-06" db="EMBL/GenBank/DDBJ databases">
        <title>Caerostris extrusa draft genome.</title>
        <authorList>
            <person name="Kono N."/>
            <person name="Arakawa K."/>
        </authorList>
    </citation>
    <scope>NUCLEOTIDE SEQUENCE [LARGE SCALE GENOMIC DNA]</scope>
</reference>
<protein>
    <recommendedName>
        <fullName evidence="3">Maturase K</fullName>
    </recommendedName>
</protein>
<evidence type="ECO:0000313" key="2">
    <source>
        <dbReference type="Proteomes" id="UP001054945"/>
    </source>
</evidence>
<organism evidence="1 2">
    <name type="scientific">Caerostris extrusa</name>
    <name type="common">Bark spider</name>
    <name type="synonym">Caerostris bankana</name>
    <dbReference type="NCBI Taxonomy" id="172846"/>
    <lineage>
        <taxon>Eukaryota</taxon>
        <taxon>Metazoa</taxon>
        <taxon>Ecdysozoa</taxon>
        <taxon>Arthropoda</taxon>
        <taxon>Chelicerata</taxon>
        <taxon>Arachnida</taxon>
        <taxon>Araneae</taxon>
        <taxon>Araneomorphae</taxon>
        <taxon>Entelegynae</taxon>
        <taxon>Araneoidea</taxon>
        <taxon>Araneidae</taxon>
        <taxon>Caerostris</taxon>
    </lineage>
</organism>
<keyword evidence="2" id="KW-1185">Reference proteome</keyword>
<proteinExistence type="predicted"/>
<evidence type="ECO:0008006" key="3">
    <source>
        <dbReference type="Google" id="ProtNLM"/>
    </source>
</evidence>
<dbReference type="AlphaFoldDB" id="A0AAV4VIG1"/>
<comment type="caution">
    <text evidence="1">The sequence shown here is derived from an EMBL/GenBank/DDBJ whole genome shotgun (WGS) entry which is preliminary data.</text>
</comment>
<accession>A0AAV4VIG1</accession>
<name>A0AAV4VIG1_CAEEX</name>
<sequence>MLLDEEDYMSKNNLEDSIFCYTNNPPYSALFRSRIFQTLLLHKSQKLWHVTYWTHIHSKGHSHDWLTSSDPVFNKLWKLIWNRLELSFLVTTAIHRQVKQSKRCCHLGSRNIPLALVQWAARSDPQNISIENFGIKSAKCRVPPNLWTG</sequence>
<gene>
    <name evidence="1" type="ORF">CEXT_547251</name>
</gene>
<evidence type="ECO:0000313" key="1">
    <source>
        <dbReference type="EMBL" id="GIY69661.1"/>
    </source>
</evidence>
<dbReference type="EMBL" id="BPLR01014563">
    <property type="protein sequence ID" value="GIY69661.1"/>
    <property type="molecule type" value="Genomic_DNA"/>
</dbReference>
<dbReference type="Proteomes" id="UP001054945">
    <property type="component" value="Unassembled WGS sequence"/>
</dbReference>